<feature type="transmembrane region" description="Helical" evidence="6">
    <location>
        <begin position="414"/>
        <end position="436"/>
    </location>
</feature>
<evidence type="ECO:0000256" key="6">
    <source>
        <dbReference type="SAM" id="Phobius"/>
    </source>
</evidence>
<keyword evidence="2" id="KW-1003">Cell membrane</keyword>
<evidence type="ECO:0000256" key="3">
    <source>
        <dbReference type="ARBA" id="ARBA00022692"/>
    </source>
</evidence>
<evidence type="ECO:0000313" key="7">
    <source>
        <dbReference type="EMBL" id="AWM32159.1"/>
    </source>
</evidence>
<dbReference type="AlphaFoldDB" id="A0A2Z3GEP1"/>
<feature type="transmembrane region" description="Helical" evidence="6">
    <location>
        <begin position="32"/>
        <end position="53"/>
    </location>
</feature>
<dbReference type="InterPro" id="IPR050833">
    <property type="entry name" value="Poly_Biosynth_Transport"/>
</dbReference>
<dbReference type="OrthoDB" id="88014at2"/>
<dbReference type="KEGG" id="hnv:DDQ68_04725"/>
<dbReference type="Proteomes" id="UP000245999">
    <property type="component" value="Chromosome"/>
</dbReference>
<dbReference type="PANTHER" id="PTHR30250">
    <property type="entry name" value="PST FAMILY PREDICTED COLANIC ACID TRANSPORTER"/>
    <property type="match status" value="1"/>
</dbReference>
<keyword evidence="4 6" id="KW-1133">Transmembrane helix</keyword>
<feature type="transmembrane region" description="Helical" evidence="6">
    <location>
        <begin position="140"/>
        <end position="156"/>
    </location>
</feature>
<proteinExistence type="predicted"/>
<feature type="transmembrane region" description="Helical" evidence="6">
    <location>
        <begin position="241"/>
        <end position="266"/>
    </location>
</feature>
<accession>A0A2Z3GEP1</accession>
<sequence>MVPVSGGVGPRASIFSSFHLGIVQRQGLRNTLISYIGLGIGFVSSTLVLTRLLTPAQLGLTSVLVSLATLAAQLAAFGFASTALRYFPYFRNSAKGHSGFLPLLLGVPLLGFAAVAAALWAGKSFVLSRFSSDAALLGPNYPAIILLTLAVLLLSLQDAYLKSLFYTGFSSFLQEIFLRLYIVGAAGLFWRGYLSFDGFVLAYVGGYALVDVLLAAYLLAIGELHLRPTRAVLRVRPLRELLAFGGFALLGNLSGTIMVTIDALMVGAKLSLAAAGIYAIAFNISTALTLPFRALYKTAFPLIAEYWKEGAMEKMADFYARTTRLNTVLGCYLALGLGLNLDFVYGLIHRPAYAAGSVAVLLLLVGRLVDGITGVNGIIVLTSPRYRFDLVFNASLAVAIVALNALLIPRLGLAGAALSNCLALVGINVLRTWFVWRTYGLQPFDRRIPLIGALAAGAGLAAWLLPVPPNIWGALLLRGGTLTVLYGAGLLLTGAAPEVNGLAAHGWARLRGRRA</sequence>
<comment type="subcellular location">
    <subcellularLocation>
        <location evidence="1">Cell membrane</location>
        <topology evidence="1">Multi-pass membrane protein</topology>
    </subcellularLocation>
</comment>
<feature type="transmembrane region" description="Helical" evidence="6">
    <location>
        <begin position="272"/>
        <end position="292"/>
    </location>
</feature>
<keyword evidence="8" id="KW-1185">Reference proteome</keyword>
<protein>
    <submittedName>
        <fullName evidence="7">Uncharacterized protein</fullName>
    </submittedName>
</protein>
<evidence type="ECO:0000256" key="2">
    <source>
        <dbReference type="ARBA" id="ARBA00022475"/>
    </source>
</evidence>
<evidence type="ECO:0000256" key="5">
    <source>
        <dbReference type="ARBA" id="ARBA00023136"/>
    </source>
</evidence>
<feature type="transmembrane region" description="Helical" evidence="6">
    <location>
        <begin position="200"/>
        <end position="220"/>
    </location>
</feature>
<feature type="transmembrane region" description="Helical" evidence="6">
    <location>
        <begin position="65"/>
        <end position="87"/>
    </location>
</feature>
<keyword evidence="3 6" id="KW-0812">Transmembrane</keyword>
<feature type="transmembrane region" description="Helical" evidence="6">
    <location>
        <begin position="176"/>
        <end position="194"/>
    </location>
</feature>
<feature type="transmembrane region" description="Helical" evidence="6">
    <location>
        <begin position="448"/>
        <end position="465"/>
    </location>
</feature>
<reference evidence="8" key="1">
    <citation type="submission" date="2018-04" db="EMBL/GenBank/DDBJ databases">
        <title>Complete genome of Antarctic heterotrophic bacterium Hymenobacter nivis.</title>
        <authorList>
            <person name="Terashima M."/>
        </authorList>
    </citation>
    <scope>NUCLEOTIDE SEQUENCE [LARGE SCALE GENOMIC DNA]</scope>
    <source>
        <strain evidence="8">NBRC 111535</strain>
    </source>
</reference>
<dbReference type="PANTHER" id="PTHR30250:SF11">
    <property type="entry name" value="O-ANTIGEN TRANSPORTER-RELATED"/>
    <property type="match status" value="1"/>
</dbReference>
<feature type="transmembrane region" description="Helical" evidence="6">
    <location>
        <begin position="351"/>
        <end position="369"/>
    </location>
</feature>
<dbReference type="EMBL" id="CP029145">
    <property type="protein sequence ID" value="AWM32159.1"/>
    <property type="molecule type" value="Genomic_DNA"/>
</dbReference>
<dbReference type="GO" id="GO:0005886">
    <property type="term" value="C:plasma membrane"/>
    <property type="evidence" value="ECO:0007669"/>
    <property type="project" value="UniProtKB-SubCell"/>
</dbReference>
<name>A0A2Z3GEP1_9BACT</name>
<dbReference type="InterPro" id="IPR002797">
    <property type="entry name" value="Polysacc_synth"/>
</dbReference>
<evidence type="ECO:0000313" key="8">
    <source>
        <dbReference type="Proteomes" id="UP000245999"/>
    </source>
</evidence>
<feature type="transmembrane region" description="Helical" evidence="6">
    <location>
        <begin position="99"/>
        <end position="120"/>
    </location>
</feature>
<keyword evidence="5 6" id="KW-0472">Membrane</keyword>
<feature type="transmembrane region" description="Helical" evidence="6">
    <location>
        <begin position="325"/>
        <end position="345"/>
    </location>
</feature>
<feature type="transmembrane region" description="Helical" evidence="6">
    <location>
        <begin position="390"/>
        <end position="408"/>
    </location>
</feature>
<organism evidence="7 8">
    <name type="scientific">Hymenobacter nivis</name>
    <dbReference type="NCBI Taxonomy" id="1850093"/>
    <lineage>
        <taxon>Bacteria</taxon>
        <taxon>Pseudomonadati</taxon>
        <taxon>Bacteroidota</taxon>
        <taxon>Cytophagia</taxon>
        <taxon>Cytophagales</taxon>
        <taxon>Hymenobacteraceae</taxon>
        <taxon>Hymenobacter</taxon>
    </lineage>
</organism>
<dbReference type="Pfam" id="PF01943">
    <property type="entry name" value="Polysacc_synt"/>
    <property type="match status" value="1"/>
</dbReference>
<evidence type="ECO:0000256" key="4">
    <source>
        <dbReference type="ARBA" id="ARBA00022989"/>
    </source>
</evidence>
<evidence type="ECO:0000256" key="1">
    <source>
        <dbReference type="ARBA" id="ARBA00004651"/>
    </source>
</evidence>
<gene>
    <name evidence="7" type="ORF">DDQ68_04725</name>
</gene>